<gene>
    <name evidence="21" type="ORF">BDA96_06G302300</name>
</gene>
<evidence type="ECO:0000256" key="1">
    <source>
        <dbReference type="ARBA" id="ARBA00000189"/>
    </source>
</evidence>
<evidence type="ECO:0000256" key="4">
    <source>
        <dbReference type="ARBA" id="ARBA00022559"/>
    </source>
</evidence>
<dbReference type="KEGG" id="sbi:8055468"/>
<feature type="binding site" evidence="16">
    <location>
        <position position="236"/>
    </location>
    <ligand>
        <name>Ca(2+)</name>
        <dbReference type="ChEBI" id="CHEBI:29108"/>
        <label>2</label>
    </ligand>
</feature>
<dbReference type="PANTHER" id="PTHR31517:SF51">
    <property type="entry name" value="PEROXIDASE 55"/>
    <property type="match status" value="1"/>
</dbReference>
<keyword evidence="19" id="KW-0964">Secreted</keyword>
<dbReference type="OMA" id="FHAANCP"/>
<evidence type="ECO:0000256" key="16">
    <source>
        <dbReference type="PIRSR" id="PIRSR600823-3"/>
    </source>
</evidence>
<comment type="subcellular location">
    <subcellularLocation>
        <location evidence="2 19">Secreted</location>
    </subcellularLocation>
</comment>
<evidence type="ECO:0000256" key="5">
    <source>
        <dbReference type="ARBA" id="ARBA00022617"/>
    </source>
</evidence>
<keyword evidence="4 19" id="KW-0575">Peroxidase</keyword>
<keyword evidence="10 18" id="KW-1015">Disulfide bond</keyword>
<keyword evidence="12" id="KW-0873">Pyrrolidone carboxylic acid</keyword>
<feature type="binding site" evidence="16">
    <location>
        <position position="86"/>
    </location>
    <ligand>
        <name>Ca(2+)</name>
        <dbReference type="ChEBI" id="CHEBI:29108"/>
        <label>1</label>
    </ligand>
</feature>
<dbReference type="GO" id="GO:0006979">
    <property type="term" value="P:response to oxidative stress"/>
    <property type="evidence" value="ECO:0007669"/>
    <property type="project" value="UniProtKB-UniRule"/>
</dbReference>
<evidence type="ECO:0000256" key="2">
    <source>
        <dbReference type="ARBA" id="ARBA00004613"/>
    </source>
</evidence>
<evidence type="ECO:0000256" key="7">
    <source>
        <dbReference type="ARBA" id="ARBA00022837"/>
    </source>
</evidence>
<dbReference type="GO" id="GO:0140825">
    <property type="term" value="F:lactoperoxidase activity"/>
    <property type="evidence" value="ECO:0007669"/>
    <property type="project" value="UniProtKB-EC"/>
</dbReference>
<feature type="active site" description="Proton acceptor" evidence="14">
    <location>
        <position position="78"/>
    </location>
</feature>
<evidence type="ECO:0000256" key="19">
    <source>
        <dbReference type="RuleBase" id="RU362060"/>
    </source>
</evidence>
<dbReference type="PROSITE" id="PS00436">
    <property type="entry name" value="PEROXIDASE_2"/>
    <property type="match status" value="1"/>
</dbReference>
<dbReference type="InterPro" id="IPR033905">
    <property type="entry name" value="Secretory_peroxidase"/>
</dbReference>
<evidence type="ECO:0000259" key="20">
    <source>
        <dbReference type="PROSITE" id="PS50873"/>
    </source>
</evidence>
<evidence type="ECO:0000256" key="13">
    <source>
        <dbReference type="ARBA" id="ARBA00023324"/>
    </source>
</evidence>
<comment type="catalytic activity">
    <reaction evidence="1 19">
        <text>2 a phenolic donor + H2O2 = 2 a phenolic radical donor + 2 H2O</text>
        <dbReference type="Rhea" id="RHEA:56136"/>
        <dbReference type="ChEBI" id="CHEBI:15377"/>
        <dbReference type="ChEBI" id="CHEBI:16240"/>
        <dbReference type="ChEBI" id="CHEBI:139520"/>
        <dbReference type="ChEBI" id="CHEBI:139521"/>
        <dbReference type="EC" id="1.11.1.7"/>
    </reaction>
</comment>
<keyword evidence="6 16" id="KW-0479">Metal-binding</keyword>
<dbReference type="Gene3D" id="1.10.420.10">
    <property type="entry name" value="Peroxidase, domain 2"/>
    <property type="match status" value="1"/>
</dbReference>
<dbReference type="InterPro" id="IPR010255">
    <property type="entry name" value="Haem_peroxidase_sf"/>
</dbReference>
<comment type="similarity">
    <text evidence="19">Belongs to the peroxidase family. Classical plant (class III) peroxidase subfamily.</text>
</comment>
<feature type="binding site" evidence="16">
    <location>
        <position position="88"/>
    </location>
    <ligand>
        <name>Ca(2+)</name>
        <dbReference type="ChEBI" id="CHEBI:29108"/>
        <label>1</label>
    </ligand>
</feature>
<feature type="binding site" evidence="15">
    <location>
        <position position="170"/>
    </location>
    <ligand>
        <name>substrate</name>
    </ligand>
</feature>
<protein>
    <recommendedName>
        <fullName evidence="19">Peroxidase</fullName>
        <ecNumber evidence="19">1.11.1.7</ecNumber>
    </recommendedName>
</protein>
<evidence type="ECO:0000313" key="22">
    <source>
        <dbReference type="Proteomes" id="UP000807115"/>
    </source>
</evidence>
<evidence type="ECO:0000256" key="15">
    <source>
        <dbReference type="PIRSR" id="PIRSR600823-2"/>
    </source>
</evidence>
<feature type="binding site" evidence="16">
    <location>
        <position position="239"/>
    </location>
    <ligand>
        <name>Ca(2+)</name>
        <dbReference type="ChEBI" id="CHEBI:29108"/>
        <label>2</label>
    </ligand>
</feature>
<dbReference type="GO" id="GO:0046872">
    <property type="term" value="F:metal ion binding"/>
    <property type="evidence" value="ECO:0007669"/>
    <property type="project" value="UniProtKB-UniRule"/>
</dbReference>
<reference evidence="21" key="1">
    <citation type="journal article" date="2019" name="BMC Genomics">
        <title>A new reference genome for Sorghum bicolor reveals high levels of sequence similarity between sweet and grain genotypes: implications for the genetics of sugar metabolism.</title>
        <authorList>
            <person name="Cooper E.A."/>
            <person name="Brenton Z.W."/>
            <person name="Flinn B.S."/>
            <person name="Jenkins J."/>
            <person name="Shu S."/>
            <person name="Flowers D."/>
            <person name="Luo F."/>
            <person name="Wang Y."/>
            <person name="Xia P."/>
            <person name="Barry K."/>
            <person name="Daum C."/>
            <person name="Lipzen A."/>
            <person name="Yoshinaga Y."/>
            <person name="Schmutz J."/>
            <person name="Saski C."/>
            <person name="Vermerris W."/>
            <person name="Kresovich S."/>
        </authorList>
    </citation>
    <scope>NUCLEOTIDE SEQUENCE</scope>
</reference>
<keyword evidence="19" id="KW-0732">Signal</keyword>
<dbReference type="InterPro" id="IPR000823">
    <property type="entry name" value="Peroxidase_pln"/>
</dbReference>
<dbReference type="AlphaFoldDB" id="A0A921UF66"/>
<dbReference type="EC" id="1.11.1.7" evidence="19"/>
<evidence type="ECO:0000256" key="12">
    <source>
        <dbReference type="ARBA" id="ARBA00023283"/>
    </source>
</evidence>
<feature type="disulfide bond" evidence="18">
    <location>
        <begin position="128"/>
        <end position="310"/>
    </location>
</feature>
<dbReference type="GO" id="GO:0042744">
    <property type="term" value="P:hydrogen peroxide catabolic process"/>
    <property type="evidence" value="ECO:0007669"/>
    <property type="project" value="UniProtKB-KW"/>
</dbReference>
<evidence type="ECO:0000256" key="6">
    <source>
        <dbReference type="ARBA" id="ARBA00022723"/>
    </source>
</evidence>
<dbReference type="GO" id="GO:0020037">
    <property type="term" value="F:heme binding"/>
    <property type="evidence" value="ECO:0007669"/>
    <property type="project" value="UniProtKB-UniRule"/>
</dbReference>
<dbReference type="Pfam" id="PF00141">
    <property type="entry name" value="peroxidase"/>
    <property type="match status" value="1"/>
</dbReference>
<feature type="binding site" evidence="16">
    <location>
        <position position="202"/>
    </location>
    <ligand>
        <name>Ca(2+)</name>
        <dbReference type="ChEBI" id="CHEBI:29108"/>
        <label>2</label>
    </ligand>
</feature>
<dbReference type="Proteomes" id="UP000807115">
    <property type="component" value="Chromosome 6"/>
</dbReference>
<proteinExistence type="inferred from homology"/>
<evidence type="ECO:0000313" key="21">
    <source>
        <dbReference type="EMBL" id="KAG0528251.1"/>
    </source>
</evidence>
<feature type="site" description="Transition state stabilizer" evidence="17">
    <location>
        <position position="74"/>
    </location>
</feature>
<dbReference type="FunFam" id="1.10.520.10:FF:000009">
    <property type="entry name" value="Peroxidase"/>
    <property type="match status" value="1"/>
</dbReference>
<comment type="cofactor">
    <cofactor evidence="16 19">
        <name>Ca(2+)</name>
        <dbReference type="ChEBI" id="CHEBI:29108"/>
    </cofactor>
    <text evidence="16 19">Binds 2 calcium ions per subunit.</text>
</comment>
<dbReference type="InterPro" id="IPR019794">
    <property type="entry name" value="Peroxidases_AS"/>
</dbReference>
<feature type="disulfide bond" evidence="18">
    <location>
        <begin position="208"/>
        <end position="225"/>
    </location>
</feature>
<feature type="binding site" description="axial binding residue" evidence="16">
    <location>
        <position position="201"/>
    </location>
    <ligand>
        <name>heme b</name>
        <dbReference type="ChEBI" id="CHEBI:60344"/>
    </ligand>
    <ligandPart>
        <name>Fe</name>
        <dbReference type="ChEBI" id="CHEBI:18248"/>
    </ligandPart>
</feature>
<feature type="binding site" evidence="16">
    <location>
        <position position="244"/>
    </location>
    <ligand>
        <name>Ca(2+)</name>
        <dbReference type="ChEBI" id="CHEBI:29108"/>
        <label>2</label>
    </ligand>
</feature>
<comment type="similarity">
    <text evidence="3">Belongs to the peroxidase family. Ascorbate peroxidase subfamily.</text>
</comment>
<comment type="caution">
    <text evidence="21">The sequence shown here is derived from an EMBL/GenBank/DDBJ whole genome shotgun (WGS) entry which is preliminary data.</text>
</comment>
<accession>A0A921UF66</accession>
<keyword evidence="11" id="KW-0325">Glycoprotein</keyword>
<dbReference type="PROSITE" id="PS00435">
    <property type="entry name" value="PEROXIDASE_1"/>
    <property type="match status" value="1"/>
</dbReference>
<reference evidence="21" key="2">
    <citation type="submission" date="2020-10" db="EMBL/GenBank/DDBJ databases">
        <authorList>
            <person name="Cooper E.A."/>
            <person name="Brenton Z.W."/>
            <person name="Flinn B.S."/>
            <person name="Jenkins J."/>
            <person name="Shu S."/>
            <person name="Flowers D."/>
            <person name="Luo F."/>
            <person name="Wang Y."/>
            <person name="Xia P."/>
            <person name="Barry K."/>
            <person name="Daum C."/>
            <person name="Lipzen A."/>
            <person name="Yoshinaga Y."/>
            <person name="Schmutz J."/>
            <person name="Saski C."/>
            <person name="Vermerris W."/>
            <person name="Kresovich S."/>
        </authorList>
    </citation>
    <scope>NUCLEOTIDE SEQUENCE</scope>
</reference>
<keyword evidence="8 19" id="KW-0560">Oxidoreductase</keyword>
<evidence type="ECO:0000256" key="9">
    <source>
        <dbReference type="ARBA" id="ARBA00023004"/>
    </source>
</evidence>
<keyword evidence="5 19" id="KW-0349">Heme</keyword>
<evidence type="ECO:0000256" key="14">
    <source>
        <dbReference type="PIRSR" id="PIRSR600823-1"/>
    </source>
</evidence>
<dbReference type="PANTHER" id="PTHR31517">
    <property type="match status" value="1"/>
</dbReference>
<dbReference type="Gene3D" id="1.10.520.10">
    <property type="match status" value="1"/>
</dbReference>
<name>A0A921UF66_SORBI</name>
<feature type="binding site" evidence="16">
    <location>
        <position position="84"/>
    </location>
    <ligand>
        <name>Ca(2+)</name>
        <dbReference type="ChEBI" id="CHEBI:29108"/>
        <label>1</label>
    </ligand>
</feature>
<comment type="function">
    <text evidence="19">Removal of H(2)O(2), oxidation of toxic reductants, biosynthesis and degradation of lignin, suberization, auxin catabolism, response to environmental stresses such as wounding, pathogen attack and oxidative stress.</text>
</comment>
<organism evidence="21 22">
    <name type="scientific">Sorghum bicolor</name>
    <name type="common">Sorghum</name>
    <name type="synonym">Sorghum vulgare</name>
    <dbReference type="NCBI Taxonomy" id="4558"/>
    <lineage>
        <taxon>Eukaryota</taxon>
        <taxon>Viridiplantae</taxon>
        <taxon>Streptophyta</taxon>
        <taxon>Embryophyta</taxon>
        <taxon>Tracheophyta</taxon>
        <taxon>Spermatophyta</taxon>
        <taxon>Magnoliopsida</taxon>
        <taxon>Liliopsida</taxon>
        <taxon>Poales</taxon>
        <taxon>Poaceae</taxon>
        <taxon>PACMAD clade</taxon>
        <taxon>Panicoideae</taxon>
        <taxon>Andropogonodae</taxon>
        <taxon>Andropogoneae</taxon>
        <taxon>Sorghinae</taxon>
        <taxon>Sorghum</taxon>
    </lineage>
</organism>
<feature type="binding site" evidence="16">
    <location>
        <position position="94"/>
    </location>
    <ligand>
        <name>Ca(2+)</name>
        <dbReference type="ChEBI" id="CHEBI:29108"/>
        <label>1</label>
    </ligand>
</feature>
<keyword evidence="13 19" id="KW-0376">Hydrogen peroxide</keyword>
<dbReference type="SUPFAM" id="SSF48113">
    <property type="entry name" value="Heme-dependent peroxidases"/>
    <property type="match status" value="1"/>
</dbReference>
<dbReference type="CDD" id="cd00693">
    <property type="entry name" value="secretory_peroxidase"/>
    <property type="match status" value="1"/>
</dbReference>
<feature type="signal peptide" evidence="19">
    <location>
        <begin position="1"/>
        <end position="18"/>
    </location>
</feature>
<evidence type="ECO:0000256" key="11">
    <source>
        <dbReference type="ARBA" id="ARBA00023180"/>
    </source>
</evidence>
<feature type="binding site" evidence="16">
    <location>
        <position position="79"/>
    </location>
    <ligand>
        <name>Ca(2+)</name>
        <dbReference type="ChEBI" id="CHEBI:29108"/>
        <label>1</label>
    </ligand>
</feature>
<feature type="disulfide bond" evidence="18">
    <location>
        <begin position="80"/>
        <end position="85"/>
    </location>
</feature>
<feature type="domain" description="Plant heme peroxidase family profile" evidence="20">
    <location>
        <begin position="37"/>
        <end position="314"/>
    </location>
</feature>
<feature type="disulfide bond" evidence="18">
    <location>
        <begin position="47"/>
        <end position="122"/>
    </location>
</feature>
<dbReference type="FunFam" id="1.10.420.10:FF:000001">
    <property type="entry name" value="Peroxidase"/>
    <property type="match status" value="1"/>
</dbReference>
<dbReference type="PRINTS" id="PR00461">
    <property type="entry name" value="PLPEROXIDASE"/>
</dbReference>
<evidence type="ECO:0000256" key="18">
    <source>
        <dbReference type="PIRSR" id="PIRSR600823-5"/>
    </source>
</evidence>
<dbReference type="PRINTS" id="PR00458">
    <property type="entry name" value="PEROXIDASE"/>
</dbReference>
<evidence type="ECO:0000256" key="10">
    <source>
        <dbReference type="ARBA" id="ARBA00023157"/>
    </source>
</evidence>
<dbReference type="GO" id="GO:0005576">
    <property type="term" value="C:extracellular region"/>
    <property type="evidence" value="ECO:0007669"/>
    <property type="project" value="UniProtKB-SubCell"/>
</dbReference>
<dbReference type="InterPro" id="IPR019793">
    <property type="entry name" value="Peroxidases_heam-ligand_BS"/>
</dbReference>
<evidence type="ECO:0000256" key="17">
    <source>
        <dbReference type="PIRSR" id="PIRSR600823-4"/>
    </source>
</evidence>
<dbReference type="Gramene" id="EES13153">
    <property type="protein sequence ID" value="EES13153"/>
    <property type="gene ID" value="SORBI_3006G277800"/>
</dbReference>
<feature type="chain" id="PRO_5038156893" description="Peroxidase" evidence="19">
    <location>
        <begin position="19"/>
        <end position="346"/>
    </location>
</feature>
<dbReference type="InterPro" id="IPR002016">
    <property type="entry name" value="Haem_peroxidase"/>
</dbReference>
<dbReference type="PROSITE" id="PS50873">
    <property type="entry name" value="PEROXIDASE_4"/>
    <property type="match status" value="1"/>
</dbReference>
<sequence length="346" mass="35837">MAAAVMAIGLLLAGAVVGAVVPPHHDHLQLVIDTDGGLSLDFHAASCPQLEGIVRAAVQAERGQDVQVTAGLLRIFFHDCLPQGCDASILLDGEKAFGPNASLQPRALQLIESIRAKVHAVCGATVSCADIIALATRDAVSLAGGPSIAMPQGRTDSLRPATNAEVNTLPSPFSDVSTLLGTFSRRGLADPADLVALSGGHTVGKASCGFIRGNDDFSRRLAANCSAGRTGKQSLDVITPDAFDNRYFVALRSTQGVLLSDQGLAGDRRTARFVTAFASNQAAFFNQFAKSMVKLGSIKATAAGEIRRNCFRPNGRVSFDDVSALTLTGDDAAAVATSDEGFAASA</sequence>
<keyword evidence="7 16" id="KW-0106">Calcium</keyword>
<dbReference type="OrthoDB" id="2113341at2759"/>
<evidence type="ECO:0000256" key="8">
    <source>
        <dbReference type="ARBA" id="ARBA00023002"/>
    </source>
</evidence>
<keyword evidence="9 16" id="KW-0408">Iron</keyword>
<dbReference type="EMBL" id="CM027685">
    <property type="protein sequence ID" value="KAG0528251.1"/>
    <property type="molecule type" value="Genomic_DNA"/>
</dbReference>
<evidence type="ECO:0000256" key="3">
    <source>
        <dbReference type="ARBA" id="ARBA00006873"/>
    </source>
</evidence>
<comment type="cofactor">
    <cofactor evidence="16 19">
        <name>heme b</name>
        <dbReference type="ChEBI" id="CHEBI:60344"/>
    </cofactor>
    <text evidence="16 19">Binds 1 heme b (iron(II)-protoporphyrin IX) group per subunit.</text>
</comment>